<evidence type="ECO:0000313" key="6">
    <source>
        <dbReference type="EMBL" id="MBL7255817.1"/>
    </source>
</evidence>
<evidence type="ECO:0000256" key="2">
    <source>
        <dbReference type="ARBA" id="ARBA00012000"/>
    </source>
</evidence>
<dbReference type="SUPFAM" id="SSF48150">
    <property type="entry name" value="DNA-glycosylase"/>
    <property type="match status" value="1"/>
</dbReference>
<keyword evidence="4" id="KW-0234">DNA repair</keyword>
<dbReference type="InterPro" id="IPR003265">
    <property type="entry name" value="HhH-GPD_domain"/>
</dbReference>
<dbReference type="PANTHER" id="PTHR43003:SF5">
    <property type="entry name" value="DNA-3-METHYLADENINE GLYCOSYLASE"/>
    <property type="match status" value="1"/>
</dbReference>
<organism evidence="6 7">
    <name type="scientific">Paractinoplanes lichenicola</name>
    <dbReference type="NCBI Taxonomy" id="2802976"/>
    <lineage>
        <taxon>Bacteria</taxon>
        <taxon>Bacillati</taxon>
        <taxon>Actinomycetota</taxon>
        <taxon>Actinomycetes</taxon>
        <taxon>Micromonosporales</taxon>
        <taxon>Micromonosporaceae</taxon>
        <taxon>Paractinoplanes</taxon>
    </lineage>
</organism>
<dbReference type="CDD" id="cd00056">
    <property type="entry name" value="ENDO3c"/>
    <property type="match status" value="1"/>
</dbReference>
<evidence type="ECO:0000256" key="3">
    <source>
        <dbReference type="ARBA" id="ARBA00022763"/>
    </source>
</evidence>
<evidence type="ECO:0000313" key="7">
    <source>
        <dbReference type="Proteomes" id="UP000598996"/>
    </source>
</evidence>
<gene>
    <name evidence="6" type="ORF">JKJ07_16055</name>
</gene>
<evidence type="ECO:0000256" key="4">
    <source>
        <dbReference type="ARBA" id="ARBA00023204"/>
    </source>
</evidence>
<dbReference type="InterPro" id="IPR011257">
    <property type="entry name" value="DNA_glycosylase"/>
</dbReference>
<evidence type="ECO:0000259" key="5">
    <source>
        <dbReference type="SMART" id="SM00478"/>
    </source>
</evidence>
<accession>A0ABS1VM65</accession>
<dbReference type="Gene3D" id="1.10.1670.40">
    <property type="match status" value="1"/>
</dbReference>
<keyword evidence="7" id="KW-1185">Reference proteome</keyword>
<feature type="domain" description="HhH-GPD" evidence="5">
    <location>
        <begin position="48"/>
        <end position="200"/>
    </location>
</feature>
<evidence type="ECO:0000256" key="1">
    <source>
        <dbReference type="ARBA" id="ARBA00000086"/>
    </source>
</evidence>
<comment type="caution">
    <text evidence="6">The sequence shown here is derived from an EMBL/GenBank/DDBJ whole genome shotgun (WGS) entry which is preliminary data.</text>
</comment>
<reference evidence="6 7" key="1">
    <citation type="submission" date="2021-01" db="EMBL/GenBank/DDBJ databases">
        <title>Actinoplanes sp. nov. LDG1-01 isolated from lichen.</title>
        <authorList>
            <person name="Saeng-In P."/>
            <person name="Phongsopitanun W."/>
            <person name="Kanchanasin P."/>
            <person name="Yuki M."/>
            <person name="Kudo T."/>
            <person name="Ohkuma M."/>
            <person name="Tanasupawat S."/>
        </authorList>
    </citation>
    <scope>NUCLEOTIDE SEQUENCE [LARGE SCALE GENOMIC DNA]</scope>
    <source>
        <strain evidence="6 7">LDG1-01</strain>
    </source>
</reference>
<sequence length="206" mass="22648">MLTEASLHAGVAELSRREPVFADVVRRHGMPVLWNREPGFPSLLHIMLEQQVSLASARAVFDRLSVLADPLTPESLLALDDQQLRTAGFSRQKTRYARAAATAIVEGTLDLGKLAGLDDAEVDRELQALPGIGPWTSTIYRLSVLGRPDAWPASDLAVIAAIAQLWELPALPSPAEATLRAEPWRPWRAVAARILWQHYLGRLKPA</sequence>
<dbReference type="Proteomes" id="UP000598996">
    <property type="component" value="Unassembled WGS sequence"/>
</dbReference>
<dbReference type="SMART" id="SM00478">
    <property type="entry name" value="ENDO3c"/>
    <property type="match status" value="1"/>
</dbReference>
<proteinExistence type="predicted"/>
<dbReference type="RefSeq" id="WP_202992320.1">
    <property type="nucleotide sequence ID" value="NZ_JAENHO010000004.1"/>
</dbReference>
<dbReference type="Pfam" id="PF00730">
    <property type="entry name" value="HhH-GPD"/>
    <property type="match status" value="1"/>
</dbReference>
<protein>
    <recommendedName>
        <fullName evidence="2">DNA-3-methyladenine glycosylase II</fullName>
        <ecNumber evidence="2">3.2.2.21</ecNumber>
    </recommendedName>
</protein>
<dbReference type="InterPro" id="IPR051912">
    <property type="entry name" value="Alkylbase_DNA_Glycosylase/TA"/>
</dbReference>
<dbReference type="PANTHER" id="PTHR43003">
    <property type="entry name" value="DNA-3-METHYLADENINE GLYCOSYLASE"/>
    <property type="match status" value="1"/>
</dbReference>
<keyword evidence="3" id="KW-0227">DNA damage</keyword>
<dbReference type="EMBL" id="JAENHO010000004">
    <property type="protein sequence ID" value="MBL7255817.1"/>
    <property type="molecule type" value="Genomic_DNA"/>
</dbReference>
<dbReference type="EC" id="3.2.2.21" evidence="2"/>
<comment type="catalytic activity">
    <reaction evidence="1">
        <text>Hydrolysis of alkylated DNA, releasing 3-methyladenine, 3-methylguanine, 7-methylguanine and 7-methyladenine.</text>
        <dbReference type="EC" id="3.2.2.21"/>
    </reaction>
</comment>
<name>A0ABS1VM65_9ACTN</name>
<dbReference type="Gene3D" id="1.10.340.30">
    <property type="entry name" value="Hypothetical protein, domain 2"/>
    <property type="match status" value="1"/>
</dbReference>